<gene>
    <name evidence="2" type="ORF">ACFPJ5_09785</name>
</gene>
<dbReference type="EMBL" id="JBHSKX010000002">
    <property type="protein sequence ID" value="MFC5367231.1"/>
    <property type="molecule type" value="Genomic_DNA"/>
</dbReference>
<comment type="caution">
    <text evidence="2">The sequence shown here is derived from an EMBL/GenBank/DDBJ whole genome shotgun (WGS) entry which is preliminary data.</text>
</comment>
<feature type="domain" description="DUF8156" evidence="1">
    <location>
        <begin position="1"/>
        <end position="68"/>
    </location>
</feature>
<dbReference type="RefSeq" id="WP_227229492.1">
    <property type="nucleotide sequence ID" value="NZ_JAJCVJ010000002.1"/>
</dbReference>
<protein>
    <recommendedName>
        <fullName evidence="1">DUF8156 domain-containing protein</fullName>
    </recommendedName>
</protein>
<dbReference type="Proteomes" id="UP001596201">
    <property type="component" value="Unassembled WGS sequence"/>
</dbReference>
<keyword evidence="3" id="KW-1185">Reference proteome</keyword>
<proteinExistence type="predicted"/>
<accession>A0ABD5RB42</accession>
<evidence type="ECO:0000313" key="2">
    <source>
        <dbReference type="EMBL" id="MFC5367231.1"/>
    </source>
</evidence>
<evidence type="ECO:0000259" key="1">
    <source>
        <dbReference type="Pfam" id="PF26485"/>
    </source>
</evidence>
<organism evidence="2 3">
    <name type="scientific">Salinirubrum litoreum</name>
    <dbReference type="NCBI Taxonomy" id="1126234"/>
    <lineage>
        <taxon>Archaea</taxon>
        <taxon>Methanobacteriati</taxon>
        <taxon>Methanobacteriota</taxon>
        <taxon>Stenosarchaea group</taxon>
        <taxon>Halobacteria</taxon>
        <taxon>Halobacteriales</taxon>
        <taxon>Haloferacaceae</taxon>
        <taxon>Salinirubrum</taxon>
    </lineage>
</organism>
<evidence type="ECO:0000313" key="3">
    <source>
        <dbReference type="Proteomes" id="UP001596201"/>
    </source>
</evidence>
<dbReference type="AlphaFoldDB" id="A0ABD5RB42"/>
<dbReference type="Pfam" id="PF26485">
    <property type="entry name" value="DUF8156"/>
    <property type="match status" value="1"/>
</dbReference>
<dbReference type="InterPro" id="IPR058469">
    <property type="entry name" value="DUF8156"/>
</dbReference>
<reference evidence="2 3" key="1">
    <citation type="journal article" date="2019" name="Int. J. Syst. Evol. Microbiol.">
        <title>The Global Catalogue of Microorganisms (GCM) 10K type strain sequencing project: providing services to taxonomists for standard genome sequencing and annotation.</title>
        <authorList>
            <consortium name="The Broad Institute Genomics Platform"/>
            <consortium name="The Broad Institute Genome Sequencing Center for Infectious Disease"/>
            <person name="Wu L."/>
            <person name="Ma J."/>
        </authorList>
    </citation>
    <scope>NUCLEOTIDE SEQUENCE [LARGE SCALE GENOMIC DNA]</scope>
    <source>
        <strain evidence="2 3">CGMCC 1.12237</strain>
    </source>
</reference>
<sequence length="68" mass="7905">MGCAIPTYRDKISDWEDEYTNYYRALRHDRQLAFDDLVKHVNRHSVAGGARNHYTPELTHLVSICVGQ</sequence>
<name>A0ABD5RB42_9EURY</name>